<comment type="caution">
    <text evidence="1">The sequence shown here is derived from an EMBL/GenBank/DDBJ whole genome shotgun (WGS) entry which is preliminary data.</text>
</comment>
<name>A0ACC2T1V1_9FUNG</name>
<evidence type="ECO:0000313" key="1">
    <source>
        <dbReference type="EMBL" id="KAJ9068421.1"/>
    </source>
</evidence>
<sequence length="243" mass="26773">MITTCTIQDLRNMGEDYTGSVVAAKRFIRRRCPHQTAIKGIDCMKEIIGPTNEFRYCVASQNQDLNKQLLDIPAIPLLTLSRDTLLLSPLSAASQAKINKAASIKLLPSADELKRLKAVTGLDLEALKEPQLPLNKRKKAKGPNPLSVKKKKPEPKLQKSQAAKKPNSSQPEAAPSAPNPIPENTSNTEEAPVKTKAKRKRRRPTKKSETSPSEAKPEQSNIDEDSDDEVGSRTKKEKCDDSD</sequence>
<keyword evidence="2" id="KW-1185">Reference proteome</keyword>
<dbReference type="Proteomes" id="UP001165960">
    <property type="component" value="Unassembled WGS sequence"/>
</dbReference>
<gene>
    <name evidence="1" type="ORF">DSO57_1028833</name>
</gene>
<organism evidence="1 2">
    <name type="scientific">Entomophthora muscae</name>
    <dbReference type="NCBI Taxonomy" id="34485"/>
    <lineage>
        <taxon>Eukaryota</taxon>
        <taxon>Fungi</taxon>
        <taxon>Fungi incertae sedis</taxon>
        <taxon>Zoopagomycota</taxon>
        <taxon>Entomophthoromycotina</taxon>
        <taxon>Entomophthoromycetes</taxon>
        <taxon>Entomophthorales</taxon>
        <taxon>Entomophthoraceae</taxon>
        <taxon>Entomophthora</taxon>
    </lineage>
</organism>
<proteinExistence type="predicted"/>
<evidence type="ECO:0000313" key="2">
    <source>
        <dbReference type="Proteomes" id="UP001165960"/>
    </source>
</evidence>
<accession>A0ACC2T1V1</accession>
<reference evidence="1" key="1">
    <citation type="submission" date="2022-04" db="EMBL/GenBank/DDBJ databases">
        <title>Genome of the entomopathogenic fungus Entomophthora muscae.</title>
        <authorList>
            <person name="Elya C."/>
            <person name="Lovett B.R."/>
            <person name="Lee E."/>
            <person name="Macias A.M."/>
            <person name="Hajek A.E."/>
            <person name="De Bivort B.L."/>
            <person name="Kasson M.T."/>
            <person name="De Fine Licht H.H."/>
            <person name="Stajich J.E."/>
        </authorList>
    </citation>
    <scope>NUCLEOTIDE SEQUENCE</scope>
    <source>
        <strain evidence="1">Berkeley</strain>
    </source>
</reference>
<dbReference type="EMBL" id="QTSX02003736">
    <property type="protein sequence ID" value="KAJ9068421.1"/>
    <property type="molecule type" value="Genomic_DNA"/>
</dbReference>
<protein>
    <submittedName>
        <fullName evidence="1">Uncharacterized protein</fullName>
    </submittedName>
</protein>